<comment type="caution">
    <text evidence="3">The sequence shown here is derived from an EMBL/GenBank/DDBJ whole genome shotgun (WGS) entry which is preliminary data.</text>
</comment>
<feature type="region of interest" description="Disordered" evidence="1">
    <location>
        <begin position="124"/>
        <end position="192"/>
    </location>
</feature>
<dbReference type="Proteomes" id="UP001431776">
    <property type="component" value="Unassembled WGS sequence"/>
</dbReference>
<evidence type="ECO:0000256" key="1">
    <source>
        <dbReference type="SAM" id="MobiDB-lite"/>
    </source>
</evidence>
<feature type="transmembrane region" description="Helical" evidence="2">
    <location>
        <begin position="12"/>
        <end position="31"/>
    </location>
</feature>
<accession>A0AAW6TTV5</accession>
<keyword evidence="2" id="KW-0812">Transmembrane</keyword>
<proteinExistence type="predicted"/>
<organism evidence="3 4">
    <name type="scientific">Anaerobaca lacustris</name>
    <dbReference type="NCBI Taxonomy" id="3044600"/>
    <lineage>
        <taxon>Bacteria</taxon>
        <taxon>Pseudomonadati</taxon>
        <taxon>Planctomycetota</taxon>
        <taxon>Phycisphaerae</taxon>
        <taxon>Sedimentisphaerales</taxon>
        <taxon>Anaerobacaceae</taxon>
        <taxon>Anaerobaca</taxon>
    </lineage>
</organism>
<keyword evidence="2" id="KW-1133">Transmembrane helix</keyword>
<sequence>MEMMPSTPHVLLAMSMAAALTVVFVATLKILARSFHRATAVVLALGVTILAVVGTAQIIFAGPQADESIPSSVVSGNALMLWPFLAWAIAALLAQLLAAAGATAPPEEPEQTSQGAFDCAADVQPDAKPQENATKEAKPRGRPRKASPNLFSQGRTDDSKKKTSLPKPSQPASPEPVATYSADGAAEPTKQS</sequence>
<reference evidence="3" key="1">
    <citation type="submission" date="2023-05" db="EMBL/GenBank/DDBJ databases">
        <title>Anaerotaeda fermentans gen. nov., sp. nov., a novel anaerobic planctomycete of the new family within the order Sedimentisphaerales isolated from Taman Peninsula, Russia.</title>
        <authorList>
            <person name="Khomyakova M.A."/>
            <person name="Merkel A.Y."/>
            <person name="Slobodkin A.I."/>
        </authorList>
    </citation>
    <scope>NUCLEOTIDE SEQUENCE</scope>
    <source>
        <strain evidence="3">M17dextr</strain>
    </source>
</reference>
<keyword evidence="2" id="KW-0472">Membrane</keyword>
<gene>
    <name evidence="3" type="ORF">QJ522_08850</name>
</gene>
<evidence type="ECO:0000313" key="3">
    <source>
        <dbReference type="EMBL" id="MDI6449151.1"/>
    </source>
</evidence>
<dbReference type="EMBL" id="JASCXX010000009">
    <property type="protein sequence ID" value="MDI6449151.1"/>
    <property type="molecule type" value="Genomic_DNA"/>
</dbReference>
<feature type="transmembrane region" description="Helical" evidence="2">
    <location>
        <begin position="38"/>
        <end position="60"/>
    </location>
</feature>
<dbReference type="AlphaFoldDB" id="A0AAW6TTV5"/>
<name>A0AAW6TTV5_9BACT</name>
<feature type="transmembrane region" description="Helical" evidence="2">
    <location>
        <begin position="80"/>
        <end position="104"/>
    </location>
</feature>
<dbReference type="RefSeq" id="WP_349244560.1">
    <property type="nucleotide sequence ID" value="NZ_JASCXX010000009.1"/>
</dbReference>
<keyword evidence="4" id="KW-1185">Reference proteome</keyword>
<evidence type="ECO:0000313" key="4">
    <source>
        <dbReference type="Proteomes" id="UP001431776"/>
    </source>
</evidence>
<evidence type="ECO:0000256" key="2">
    <source>
        <dbReference type="SAM" id="Phobius"/>
    </source>
</evidence>
<protein>
    <submittedName>
        <fullName evidence="3">Uncharacterized protein</fullName>
    </submittedName>
</protein>